<dbReference type="PANTHER" id="PTHR23044">
    <property type="entry name" value="3'-5' EXONUCLEASE ERI1-RELATED"/>
    <property type="match status" value="1"/>
</dbReference>
<dbReference type="InterPro" id="IPR051274">
    <property type="entry name" value="3-5_Exoribonuclease"/>
</dbReference>
<dbReference type="CDD" id="cd06133">
    <property type="entry name" value="ERI-1_3'hExo_like"/>
    <property type="match status" value="1"/>
</dbReference>
<evidence type="ECO:0000256" key="1">
    <source>
        <dbReference type="ARBA" id="ARBA00022722"/>
    </source>
</evidence>
<name>A0A511N9P9_DEIC1</name>
<dbReference type="InterPro" id="IPR013520">
    <property type="entry name" value="Ribonucl_H"/>
</dbReference>
<organism evidence="5 6">
    <name type="scientific">Deinococcus cellulosilyticus (strain DSM 18568 / NBRC 106333 / KACC 11606 / 5516J-15)</name>
    <dbReference type="NCBI Taxonomy" id="1223518"/>
    <lineage>
        <taxon>Bacteria</taxon>
        <taxon>Thermotogati</taxon>
        <taxon>Deinococcota</taxon>
        <taxon>Deinococci</taxon>
        <taxon>Deinococcales</taxon>
        <taxon>Deinococcaceae</taxon>
        <taxon>Deinococcus</taxon>
    </lineage>
</organism>
<sequence length="206" mass="23521">MGLGFIRGLKEVPMNTELKNTDLKKKMLVIDVESTCWRGKVPAGMTSEVIELGYAILQEGEGVLEWGSFLISPRRSEISTFCTELTTISAETYVRESEKVVKREDLLAKLDDLTRRHGWHNFKSCQWGSWGDYDFKMLVKTFGEENLRKDNHTNIKKRHAAARGLEKALGMGQALTWEHLELHGTHHRGGDDAYNIARIARKVFGW</sequence>
<keyword evidence="6" id="KW-1185">Reference proteome</keyword>
<comment type="caution">
    <text evidence="5">The sequence shown here is derived from an EMBL/GenBank/DDBJ whole genome shotgun (WGS) entry which is preliminary data.</text>
</comment>
<dbReference type="OrthoDB" id="159416at2"/>
<dbReference type="GO" id="GO:0000175">
    <property type="term" value="F:3'-5'-RNA exonuclease activity"/>
    <property type="evidence" value="ECO:0007669"/>
    <property type="project" value="InterPro"/>
</dbReference>
<keyword evidence="1" id="KW-0540">Nuclease</keyword>
<dbReference type="InterPro" id="IPR047201">
    <property type="entry name" value="ERI-1_3'hExo-like"/>
</dbReference>
<dbReference type="GO" id="GO:0003676">
    <property type="term" value="F:nucleic acid binding"/>
    <property type="evidence" value="ECO:0007669"/>
    <property type="project" value="InterPro"/>
</dbReference>
<dbReference type="Gene3D" id="3.30.420.10">
    <property type="entry name" value="Ribonuclease H-like superfamily/Ribonuclease H"/>
    <property type="match status" value="1"/>
</dbReference>
<dbReference type="SUPFAM" id="SSF53098">
    <property type="entry name" value="Ribonuclease H-like"/>
    <property type="match status" value="1"/>
</dbReference>
<evidence type="ECO:0000256" key="3">
    <source>
        <dbReference type="ARBA" id="ARBA00022839"/>
    </source>
</evidence>
<evidence type="ECO:0000259" key="4">
    <source>
        <dbReference type="Pfam" id="PF00929"/>
    </source>
</evidence>
<dbReference type="PANTHER" id="PTHR23044:SF61">
    <property type="entry name" value="3'-5' EXORIBONUCLEASE 1-RELATED"/>
    <property type="match status" value="1"/>
</dbReference>
<dbReference type="AlphaFoldDB" id="A0A511N9P9"/>
<dbReference type="Pfam" id="PF00929">
    <property type="entry name" value="RNase_T"/>
    <property type="match status" value="1"/>
</dbReference>
<dbReference type="InterPro" id="IPR012337">
    <property type="entry name" value="RNaseH-like_sf"/>
</dbReference>
<proteinExistence type="predicted"/>
<feature type="domain" description="Exonuclease" evidence="4">
    <location>
        <begin position="28"/>
        <end position="199"/>
    </location>
</feature>
<keyword evidence="2" id="KW-0378">Hydrolase</keyword>
<accession>A0A511N9P9</accession>
<protein>
    <submittedName>
        <fullName evidence="5">DNA polymerase III</fullName>
    </submittedName>
</protein>
<gene>
    <name evidence="5" type="ORF">DC3_48810</name>
</gene>
<keyword evidence="3" id="KW-0269">Exonuclease</keyword>
<evidence type="ECO:0000256" key="2">
    <source>
        <dbReference type="ARBA" id="ARBA00022801"/>
    </source>
</evidence>
<dbReference type="EMBL" id="BJXB01000030">
    <property type="protein sequence ID" value="GEM49246.1"/>
    <property type="molecule type" value="Genomic_DNA"/>
</dbReference>
<evidence type="ECO:0000313" key="6">
    <source>
        <dbReference type="Proteomes" id="UP000321306"/>
    </source>
</evidence>
<reference evidence="5 6" key="1">
    <citation type="submission" date="2019-07" db="EMBL/GenBank/DDBJ databases">
        <title>Whole genome shotgun sequence of Deinococcus cellulosilyticus NBRC 106333.</title>
        <authorList>
            <person name="Hosoyama A."/>
            <person name="Uohara A."/>
            <person name="Ohji S."/>
            <person name="Ichikawa N."/>
        </authorList>
    </citation>
    <scope>NUCLEOTIDE SEQUENCE [LARGE SCALE GENOMIC DNA]</scope>
    <source>
        <strain evidence="5 6">NBRC 106333</strain>
    </source>
</reference>
<dbReference type="Proteomes" id="UP000321306">
    <property type="component" value="Unassembled WGS sequence"/>
</dbReference>
<evidence type="ECO:0000313" key="5">
    <source>
        <dbReference type="EMBL" id="GEM49246.1"/>
    </source>
</evidence>
<dbReference type="InterPro" id="IPR036397">
    <property type="entry name" value="RNaseH_sf"/>
</dbReference>